<proteinExistence type="predicted"/>
<dbReference type="SUPFAM" id="SSF55073">
    <property type="entry name" value="Nucleotide cyclase"/>
    <property type="match status" value="1"/>
</dbReference>
<dbReference type="InterPro" id="IPR001789">
    <property type="entry name" value="Sig_transdc_resp-reg_receiver"/>
</dbReference>
<dbReference type="Pfam" id="PF08668">
    <property type="entry name" value="HDOD"/>
    <property type="match status" value="1"/>
</dbReference>
<feature type="modified residue" description="4-aspartylphosphate" evidence="4">
    <location>
        <position position="360"/>
    </location>
</feature>
<evidence type="ECO:0000259" key="5">
    <source>
        <dbReference type="PROSITE" id="PS50110"/>
    </source>
</evidence>
<name>A0A4S3KLT8_9GAMM</name>
<dbReference type="PROSITE" id="PS50887">
    <property type="entry name" value="GGDEF"/>
    <property type="match status" value="1"/>
</dbReference>
<dbReference type="Pfam" id="PF00072">
    <property type="entry name" value="Response_reg"/>
    <property type="match status" value="1"/>
</dbReference>
<evidence type="ECO:0000313" key="8">
    <source>
        <dbReference type="EMBL" id="THD09368.1"/>
    </source>
</evidence>
<dbReference type="AlphaFoldDB" id="A0A4S3KLT8"/>
<dbReference type="EMBL" id="MWIO01000009">
    <property type="protein sequence ID" value="THD09368.1"/>
    <property type="molecule type" value="Genomic_DNA"/>
</dbReference>
<evidence type="ECO:0000256" key="2">
    <source>
        <dbReference type="ARBA" id="ARBA00012528"/>
    </source>
</evidence>
<feature type="domain" description="GGDEF" evidence="6">
    <location>
        <begin position="491"/>
        <end position="624"/>
    </location>
</feature>
<keyword evidence="9" id="KW-1185">Reference proteome</keyword>
<dbReference type="GO" id="GO:0052621">
    <property type="term" value="F:diguanylate cyclase activity"/>
    <property type="evidence" value="ECO:0007669"/>
    <property type="project" value="UniProtKB-EC"/>
</dbReference>
<dbReference type="Proteomes" id="UP000306317">
    <property type="component" value="Unassembled WGS sequence"/>
</dbReference>
<dbReference type="Pfam" id="PF00990">
    <property type="entry name" value="GGDEF"/>
    <property type="match status" value="1"/>
</dbReference>
<dbReference type="OrthoDB" id="8807260at2"/>
<sequence length="631" mass="68736">MKAIEQLRINGGLPSPKGVALAIMQISRRDDATLEEISRLVQSDPVTSGRLLHMANAASVGARPLASIPEAIIRLGLAAVRQLAMGFSLVDQYRSGACKSFDYPRFWSHSLLMAVAMQELGKRVRLASPDELFACGLLARIGQLALATLYPEEYAQLLQRGDETTVEAERQLLHVDHNELTAVILEDCGIPRALAEPVFFHENVEAASFAEGSRPYQLTRLFHLARRLADLSLAPDEQRTQHIGELMLLGGKIGLDAGELGILLDQVHAQWHDWSAVLHVPDGKVPAFADLLANPVAAADGAPAAVEVSRVLWVASAAPVRAMLTEILGGMPDQVVHSASSGEEGLALAVQLMPQVVIADSRMPGLDGWALCRALRATPWGQSIYLIVLASVTSETEIRLATEAQINDCVSPAQAARMLPLRMGAARQYVKLLTQWEHDRAQLKRFSAELAMSNRKLQHYALIDQLTGLQNRRSGMESLAQAWSMAERSGDSVTMMMIDIDRFKEVNDTHGHAVGDQVLLEVARTIRRSARKEDAVCRMGGEEFLVICRNADLSSSLHAAERLRKAVASVRVAVEDQQLGVTISIGLAAREDGMADPGALVNAADKALYAAKKKGRNRTCRYEDGKLYLEG</sequence>
<gene>
    <name evidence="8" type="ORF">B1991_02780</name>
</gene>
<evidence type="ECO:0000256" key="3">
    <source>
        <dbReference type="ARBA" id="ARBA00034247"/>
    </source>
</evidence>
<dbReference type="InterPro" id="IPR000160">
    <property type="entry name" value="GGDEF_dom"/>
</dbReference>
<dbReference type="PROSITE" id="PS50110">
    <property type="entry name" value="RESPONSE_REGULATORY"/>
    <property type="match status" value="1"/>
</dbReference>
<dbReference type="CDD" id="cd01949">
    <property type="entry name" value="GGDEF"/>
    <property type="match status" value="1"/>
</dbReference>
<feature type="domain" description="HDOD" evidence="7">
    <location>
        <begin position="13"/>
        <end position="204"/>
    </location>
</feature>
<keyword evidence="4" id="KW-0597">Phosphoprotein</keyword>
<dbReference type="InterPro" id="IPR043128">
    <property type="entry name" value="Rev_trsase/Diguanyl_cyclase"/>
</dbReference>
<accession>A0A4S3KLT8</accession>
<dbReference type="GO" id="GO:0005886">
    <property type="term" value="C:plasma membrane"/>
    <property type="evidence" value="ECO:0007669"/>
    <property type="project" value="TreeGrafter"/>
</dbReference>
<dbReference type="GO" id="GO:1902201">
    <property type="term" value="P:negative regulation of bacterial-type flagellum-dependent cell motility"/>
    <property type="evidence" value="ECO:0007669"/>
    <property type="project" value="TreeGrafter"/>
</dbReference>
<evidence type="ECO:0000256" key="4">
    <source>
        <dbReference type="PROSITE-ProRule" id="PRU00169"/>
    </source>
</evidence>
<dbReference type="SUPFAM" id="SSF52172">
    <property type="entry name" value="CheY-like"/>
    <property type="match status" value="1"/>
</dbReference>
<dbReference type="RefSeq" id="WP_136257187.1">
    <property type="nucleotide sequence ID" value="NZ_MWIO01000009.1"/>
</dbReference>
<evidence type="ECO:0000259" key="6">
    <source>
        <dbReference type="PROSITE" id="PS50887"/>
    </source>
</evidence>
<evidence type="ECO:0000313" key="9">
    <source>
        <dbReference type="Proteomes" id="UP000306317"/>
    </source>
</evidence>
<evidence type="ECO:0000256" key="1">
    <source>
        <dbReference type="ARBA" id="ARBA00001946"/>
    </source>
</evidence>
<dbReference type="FunFam" id="3.30.70.270:FF:000001">
    <property type="entry name" value="Diguanylate cyclase domain protein"/>
    <property type="match status" value="1"/>
</dbReference>
<dbReference type="PROSITE" id="PS51833">
    <property type="entry name" value="HDOD"/>
    <property type="match status" value="1"/>
</dbReference>
<dbReference type="SMART" id="SM00267">
    <property type="entry name" value="GGDEF"/>
    <property type="match status" value="1"/>
</dbReference>
<comment type="cofactor">
    <cofactor evidence="1">
        <name>Mg(2+)</name>
        <dbReference type="ChEBI" id="CHEBI:18420"/>
    </cofactor>
</comment>
<organism evidence="8 9">
    <name type="scientific">Rhodanobacter lindaniclasticus</name>
    <dbReference type="NCBI Taxonomy" id="75310"/>
    <lineage>
        <taxon>Bacteria</taxon>
        <taxon>Pseudomonadati</taxon>
        <taxon>Pseudomonadota</taxon>
        <taxon>Gammaproteobacteria</taxon>
        <taxon>Lysobacterales</taxon>
        <taxon>Rhodanobacteraceae</taxon>
        <taxon>Rhodanobacter</taxon>
    </lineage>
</organism>
<dbReference type="GO" id="GO:0043709">
    <property type="term" value="P:cell adhesion involved in single-species biofilm formation"/>
    <property type="evidence" value="ECO:0007669"/>
    <property type="project" value="TreeGrafter"/>
</dbReference>
<dbReference type="SUPFAM" id="SSF109604">
    <property type="entry name" value="HD-domain/PDEase-like"/>
    <property type="match status" value="1"/>
</dbReference>
<dbReference type="InterPro" id="IPR011006">
    <property type="entry name" value="CheY-like_superfamily"/>
</dbReference>
<dbReference type="NCBIfam" id="TIGR00254">
    <property type="entry name" value="GGDEF"/>
    <property type="match status" value="1"/>
</dbReference>
<dbReference type="InterPro" id="IPR050469">
    <property type="entry name" value="Diguanylate_Cyclase"/>
</dbReference>
<evidence type="ECO:0000259" key="7">
    <source>
        <dbReference type="PROSITE" id="PS51833"/>
    </source>
</evidence>
<dbReference type="Gene3D" id="1.10.3210.10">
    <property type="entry name" value="Hypothetical protein af1432"/>
    <property type="match status" value="1"/>
</dbReference>
<dbReference type="Gene3D" id="3.30.70.270">
    <property type="match status" value="1"/>
</dbReference>
<reference evidence="8 9" key="1">
    <citation type="submission" date="2017-02" db="EMBL/GenBank/DDBJ databases">
        <title>Whole genome sequencing of Rhodanobacter lindaniclasticus DSM 17932.</title>
        <authorList>
            <person name="Kumar S."/>
            <person name="Patil P."/>
            <person name="Patil P.B."/>
        </authorList>
    </citation>
    <scope>NUCLEOTIDE SEQUENCE [LARGE SCALE GENOMIC DNA]</scope>
    <source>
        <strain evidence="8 9">DSM 17932</strain>
    </source>
</reference>
<dbReference type="GO" id="GO:0000160">
    <property type="term" value="P:phosphorelay signal transduction system"/>
    <property type="evidence" value="ECO:0007669"/>
    <property type="project" value="InterPro"/>
</dbReference>
<comment type="catalytic activity">
    <reaction evidence="3">
        <text>2 GTP = 3',3'-c-di-GMP + 2 diphosphate</text>
        <dbReference type="Rhea" id="RHEA:24898"/>
        <dbReference type="ChEBI" id="CHEBI:33019"/>
        <dbReference type="ChEBI" id="CHEBI:37565"/>
        <dbReference type="ChEBI" id="CHEBI:58805"/>
        <dbReference type="EC" id="2.7.7.65"/>
    </reaction>
</comment>
<comment type="caution">
    <text evidence="8">The sequence shown here is derived from an EMBL/GenBank/DDBJ whole genome shotgun (WGS) entry which is preliminary data.</text>
</comment>
<dbReference type="PANTHER" id="PTHR45138">
    <property type="entry name" value="REGULATORY COMPONENTS OF SENSORY TRANSDUCTION SYSTEM"/>
    <property type="match status" value="1"/>
</dbReference>
<dbReference type="PANTHER" id="PTHR45138:SF9">
    <property type="entry name" value="DIGUANYLATE CYCLASE DGCM-RELATED"/>
    <property type="match status" value="1"/>
</dbReference>
<feature type="domain" description="Response regulatory" evidence="5">
    <location>
        <begin position="310"/>
        <end position="427"/>
    </location>
</feature>
<dbReference type="Gene3D" id="3.40.50.2300">
    <property type="match status" value="1"/>
</dbReference>
<dbReference type="EC" id="2.7.7.65" evidence="2"/>
<dbReference type="SMART" id="SM00448">
    <property type="entry name" value="REC"/>
    <property type="match status" value="1"/>
</dbReference>
<dbReference type="InterPro" id="IPR013976">
    <property type="entry name" value="HDOD"/>
</dbReference>
<dbReference type="InterPro" id="IPR029787">
    <property type="entry name" value="Nucleotide_cyclase"/>
</dbReference>
<protein>
    <recommendedName>
        <fullName evidence="2">diguanylate cyclase</fullName>
        <ecNumber evidence="2">2.7.7.65</ecNumber>
    </recommendedName>
</protein>